<sequence length="283" mass="31110">MLTYRIVRERQDDVQCGVGHSQSDAPFGKTDGHILHLKASDLPQLLVGQRIEDHDLVETVQQLRAEVPPHLHTAKTIRLSITHSHCRGTMSNDDSERYRNAYLLHDQIASDLHGVLAHHPSEEVLGAEVRCHDDHGVPEVHRPALPIRQPAVVEDLEQGVEHGDMGLLDLVEQDHAVRPPPHLFSQLPTLFMADVASVTGGAPMRRATECCSMYSDMSMRTRRFSSSNSCSARALASSVFPTPVGPRKRNEPVGCCGLPRPALDLSTASATALTASVWPTTLW</sequence>
<dbReference type="ExpressionAtlas" id="C0HG24">
    <property type="expression patterns" value="baseline and differential"/>
</dbReference>
<dbReference type="AntiFam" id="ANF00007">
    <property type="entry name" value="Shadow ORF (opposite clpB)"/>
</dbReference>
<name>C0HG24_MAIZE</name>
<reference evidence="2" key="4">
    <citation type="submission" date="2021-05" db="UniProtKB">
        <authorList>
            <consortium name="EnsemblPlants"/>
        </authorList>
    </citation>
    <scope>IDENTIFICATION</scope>
    <source>
        <strain evidence="2">cv. B73</strain>
    </source>
</reference>
<proteinExistence type="evidence at transcript level"/>
<organism evidence="1">
    <name type="scientific">Zea mays</name>
    <name type="common">Maize</name>
    <dbReference type="NCBI Taxonomy" id="4577"/>
    <lineage>
        <taxon>Eukaryota</taxon>
        <taxon>Viridiplantae</taxon>
        <taxon>Streptophyta</taxon>
        <taxon>Embryophyta</taxon>
        <taxon>Tracheophyta</taxon>
        <taxon>Spermatophyta</taxon>
        <taxon>Magnoliopsida</taxon>
        <taxon>Liliopsida</taxon>
        <taxon>Poales</taxon>
        <taxon>Poaceae</taxon>
        <taxon>PACMAD clade</taxon>
        <taxon>Panicoideae</taxon>
        <taxon>Andropogonodae</taxon>
        <taxon>Andropogoneae</taxon>
        <taxon>Tripsacinae</taxon>
        <taxon>Zea</taxon>
    </lineage>
</organism>
<reference evidence="1" key="1">
    <citation type="journal article" date="2009" name="PLoS Genet.">
        <title>Sequencing, mapping, and analysis of 27,455 maize full-length cDNAs.</title>
        <authorList>
            <person name="Soderlund C."/>
            <person name="Descour A."/>
            <person name="Kudrna D."/>
            <person name="Bomhoff M."/>
            <person name="Boyd L."/>
            <person name="Currie J."/>
            <person name="Angelova A."/>
            <person name="Collura K."/>
            <person name="Wissotski M."/>
            <person name="Ashley E."/>
            <person name="Morrow D."/>
            <person name="Fernandes J."/>
            <person name="Walbot V."/>
            <person name="Yu Y."/>
        </authorList>
    </citation>
    <scope>NUCLEOTIDE SEQUENCE</scope>
    <source>
        <strain evidence="1">B73</strain>
    </source>
</reference>
<protein>
    <submittedName>
        <fullName evidence="1 2">Uncharacterized protein</fullName>
    </submittedName>
</protein>
<dbReference type="EMBL" id="BT061280">
    <property type="protein sequence ID" value="ACN25977.1"/>
    <property type="molecule type" value="mRNA"/>
</dbReference>
<reference evidence="3" key="2">
    <citation type="journal article" date="2009" name="Science">
        <title>The B73 maize genome: complexity, diversity, and dynamics.</title>
        <authorList>
            <person name="Schnable P.S."/>
            <person name="Ware D."/>
            <person name="Fulton R.S."/>
            <person name="Stein J.C."/>
            <person name="Wei F."/>
            <person name="Pasternak S."/>
            <person name="Liang C."/>
            <person name="Zhang J."/>
            <person name="Fulton L."/>
            <person name="Graves T.A."/>
            <person name="Minx P."/>
            <person name="Reily A.D."/>
            <person name="Courtney L."/>
            <person name="Kruchowski S.S."/>
            <person name="Tomlinson C."/>
            <person name="Strong C."/>
            <person name="Delehaunty K."/>
            <person name="Fronick C."/>
            <person name="Courtney B."/>
            <person name="Rock S.M."/>
            <person name="Belter E."/>
            <person name="Du F."/>
            <person name="Kim K."/>
            <person name="Abbott R.M."/>
            <person name="Cotton M."/>
            <person name="Levy A."/>
            <person name="Marchetto P."/>
            <person name="Ochoa K."/>
            <person name="Jackson S.M."/>
            <person name="Gillam B."/>
            <person name="Chen W."/>
            <person name="Yan L."/>
            <person name="Higginbotham J."/>
            <person name="Cardenas M."/>
            <person name="Waligorski J."/>
            <person name="Applebaum E."/>
            <person name="Phelps L."/>
            <person name="Falcone J."/>
            <person name="Kanchi K."/>
            <person name="Thane T."/>
            <person name="Scimone A."/>
            <person name="Thane N."/>
            <person name="Henke J."/>
            <person name="Wang T."/>
            <person name="Ruppert J."/>
            <person name="Shah N."/>
            <person name="Rotter K."/>
            <person name="Hodges J."/>
            <person name="Ingenthron E."/>
            <person name="Cordes M."/>
            <person name="Kohlberg S."/>
            <person name="Sgro J."/>
            <person name="Delgado B."/>
            <person name="Mead K."/>
            <person name="Chinwalla A."/>
            <person name="Leonard S."/>
            <person name="Crouse K."/>
            <person name="Collura K."/>
            <person name="Kudrna D."/>
            <person name="Currie J."/>
            <person name="He R."/>
            <person name="Angelova A."/>
            <person name="Rajasekar S."/>
            <person name="Mueller T."/>
            <person name="Lomeli R."/>
            <person name="Scara G."/>
            <person name="Ko A."/>
            <person name="Delaney K."/>
            <person name="Wissotski M."/>
            <person name="Lopez G."/>
            <person name="Campos D."/>
            <person name="Braidotti M."/>
            <person name="Ashley E."/>
            <person name="Golser W."/>
            <person name="Kim H."/>
            <person name="Lee S."/>
            <person name="Lin J."/>
            <person name="Dujmic Z."/>
            <person name="Kim W."/>
            <person name="Talag J."/>
            <person name="Zuccolo A."/>
            <person name="Fan C."/>
            <person name="Sebastian A."/>
            <person name="Kramer M."/>
            <person name="Spiegel L."/>
            <person name="Nascimento L."/>
            <person name="Zutavern T."/>
            <person name="Miller B."/>
            <person name="Ambroise C."/>
            <person name="Muller S."/>
            <person name="Spooner W."/>
            <person name="Narechania A."/>
            <person name="Ren L."/>
            <person name="Wei S."/>
            <person name="Kumari S."/>
            <person name="Faga B."/>
            <person name="Levy M.J."/>
            <person name="McMahan L."/>
            <person name="Van Buren P."/>
            <person name="Vaughn M.W."/>
            <person name="Ying K."/>
            <person name="Yeh C.-T."/>
            <person name="Emrich S.J."/>
            <person name="Jia Y."/>
            <person name="Kalyanaraman A."/>
            <person name="Hsia A.-P."/>
            <person name="Barbazuk W.B."/>
            <person name="Baucom R.S."/>
            <person name="Brutnell T.P."/>
            <person name="Carpita N.C."/>
            <person name="Chaparro C."/>
            <person name="Chia J.-M."/>
            <person name="Deragon J.-M."/>
            <person name="Estill J.C."/>
            <person name="Fu Y."/>
            <person name="Jeddeloh J.A."/>
            <person name="Han Y."/>
            <person name="Lee H."/>
            <person name="Li P."/>
            <person name="Lisch D.R."/>
            <person name="Liu S."/>
            <person name="Liu Z."/>
            <person name="Nagel D.H."/>
            <person name="McCann M.C."/>
            <person name="SanMiguel P."/>
            <person name="Myers A.M."/>
            <person name="Nettleton D."/>
            <person name="Nguyen J."/>
            <person name="Penning B.W."/>
            <person name="Ponnala L."/>
            <person name="Schneider K.L."/>
            <person name="Schwartz D.C."/>
            <person name="Sharma A."/>
            <person name="Soderlund C."/>
            <person name="Springer N.M."/>
            <person name="Sun Q."/>
            <person name="Wang H."/>
            <person name="Waterman M."/>
            <person name="Westerman R."/>
            <person name="Wolfgruber T.K."/>
            <person name="Yang L."/>
            <person name="Yu Y."/>
            <person name="Zhang L."/>
            <person name="Zhou S."/>
            <person name="Zhu Q."/>
            <person name="Bennetzen J.L."/>
            <person name="Dawe R.K."/>
            <person name="Jiang J."/>
            <person name="Jiang N."/>
            <person name="Presting G.G."/>
            <person name="Wessler S.R."/>
            <person name="Aluru S."/>
            <person name="Martienssen R.A."/>
            <person name="Clifton S.W."/>
            <person name="McCombie W.R."/>
            <person name="Wing R.A."/>
            <person name="Wilson R.K."/>
        </authorList>
    </citation>
    <scope>NUCLEOTIDE SEQUENCE [LARGE SCALE GENOMIC DNA]</scope>
    <source>
        <strain evidence="3">cv. B73</strain>
    </source>
</reference>
<dbReference type="AlphaFoldDB" id="C0HG24"/>
<dbReference type="EnsemblPlants" id="Zm00001eb293790_T001">
    <property type="protein sequence ID" value="Zm00001eb293790_P001"/>
    <property type="gene ID" value="Zm00001eb293790"/>
</dbReference>
<evidence type="ECO:0000313" key="3">
    <source>
        <dbReference type="Proteomes" id="UP000007305"/>
    </source>
</evidence>
<dbReference type="Gramene" id="Zm00001eb293790_T001">
    <property type="protein sequence ID" value="Zm00001eb293790_P001"/>
    <property type="gene ID" value="Zm00001eb293790"/>
</dbReference>
<dbReference type="Proteomes" id="UP000007305">
    <property type="component" value="Chromosome 6"/>
</dbReference>
<accession>C0HG24</accession>
<evidence type="ECO:0000313" key="2">
    <source>
        <dbReference type="EnsemblPlants" id="Zm00001eb293790_P001"/>
    </source>
</evidence>
<keyword evidence="3" id="KW-1185">Reference proteome</keyword>
<reference evidence="2" key="3">
    <citation type="submission" date="2019-07" db="EMBL/GenBank/DDBJ databases">
        <authorList>
            <person name="Seetharam A."/>
            <person name="Woodhouse M."/>
            <person name="Cannon E."/>
        </authorList>
    </citation>
    <scope>NUCLEOTIDE SEQUENCE [LARGE SCALE GENOMIC DNA]</scope>
    <source>
        <strain evidence="2">cv. B73</strain>
    </source>
</reference>
<evidence type="ECO:0000313" key="1">
    <source>
        <dbReference type="EMBL" id="ACN25977.1"/>
    </source>
</evidence>